<evidence type="ECO:0000313" key="1">
    <source>
        <dbReference type="EMBL" id="QJA44443.1"/>
    </source>
</evidence>
<dbReference type="EMBL" id="MT143976">
    <property type="protein sequence ID" value="QJA44443.1"/>
    <property type="molecule type" value="Genomic_DNA"/>
</dbReference>
<gene>
    <name evidence="2" type="ORF">MM415B03166_0006</name>
    <name evidence="1" type="ORF">TM448A00108_0070</name>
    <name evidence="3" type="ORF">TM448B00355_0042</name>
</gene>
<evidence type="ECO:0000313" key="2">
    <source>
        <dbReference type="EMBL" id="QJA86562.1"/>
    </source>
</evidence>
<evidence type="ECO:0000313" key="3">
    <source>
        <dbReference type="EMBL" id="QJH95189.1"/>
    </source>
</evidence>
<dbReference type="AlphaFoldDB" id="A0A6H1Z968"/>
<sequence>MAGLTKCNICEFPKICSLIDRISDSTNCRSFIPPKEFKMPMLTHLMMSERNVNETMKLLKKFRFNIREIDKYPFFRLELAR</sequence>
<protein>
    <submittedName>
        <fullName evidence="1">Uncharacterized protein</fullName>
    </submittedName>
</protein>
<reference evidence="1" key="1">
    <citation type="submission" date="2020-03" db="EMBL/GenBank/DDBJ databases">
        <title>The deep terrestrial virosphere.</title>
        <authorList>
            <person name="Holmfeldt K."/>
            <person name="Nilsson E."/>
            <person name="Simone D."/>
            <person name="Lopez-Fernandez M."/>
            <person name="Wu X."/>
            <person name="de Brujin I."/>
            <person name="Lundin D."/>
            <person name="Andersson A."/>
            <person name="Bertilsson S."/>
            <person name="Dopson M."/>
        </authorList>
    </citation>
    <scope>NUCLEOTIDE SEQUENCE</scope>
    <source>
        <strain evidence="2">MM415B03166</strain>
        <strain evidence="1">TM448A00108</strain>
        <strain evidence="3">TM448B00355</strain>
    </source>
</reference>
<accession>A0A6H1Z968</accession>
<dbReference type="EMBL" id="MT142643">
    <property type="protein sequence ID" value="QJA86562.1"/>
    <property type="molecule type" value="Genomic_DNA"/>
</dbReference>
<organism evidence="1">
    <name type="scientific">viral metagenome</name>
    <dbReference type="NCBI Taxonomy" id="1070528"/>
    <lineage>
        <taxon>unclassified sequences</taxon>
        <taxon>metagenomes</taxon>
        <taxon>organismal metagenomes</taxon>
    </lineage>
</organism>
<dbReference type="EMBL" id="MT144614">
    <property type="protein sequence ID" value="QJH95189.1"/>
    <property type="molecule type" value="Genomic_DNA"/>
</dbReference>
<proteinExistence type="predicted"/>
<name>A0A6H1Z968_9ZZZZ</name>